<dbReference type="PANTHER" id="PTHR33973">
    <property type="entry name" value="OS07G0153300 PROTEIN"/>
    <property type="match status" value="1"/>
</dbReference>
<gene>
    <name evidence="1" type="ORF">THIARS_50466</name>
</gene>
<accession>A0A238D1R2</accession>
<dbReference type="InterPro" id="IPR010775">
    <property type="entry name" value="DUF1365"/>
</dbReference>
<organism evidence="1 2">
    <name type="scientific">Thiomonas delicata</name>
    <name type="common">Thiomonas cuprina</name>
    <dbReference type="NCBI Taxonomy" id="364030"/>
    <lineage>
        <taxon>Bacteria</taxon>
        <taxon>Pseudomonadati</taxon>
        <taxon>Pseudomonadota</taxon>
        <taxon>Betaproteobacteria</taxon>
        <taxon>Burkholderiales</taxon>
        <taxon>Thiomonas</taxon>
    </lineage>
</organism>
<name>A0A238D1R2_THIDL</name>
<proteinExistence type="predicted"/>
<evidence type="ECO:0000313" key="2">
    <source>
        <dbReference type="Proteomes" id="UP000214566"/>
    </source>
</evidence>
<dbReference type="AlphaFoldDB" id="A0A238D1R2"/>
<dbReference type="PANTHER" id="PTHR33973:SF4">
    <property type="entry name" value="OS07G0153300 PROTEIN"/>
    <property type="match status" value="1"/>
</dbReference>
<protein>
    <recommendedName>
        <fullName evidence="3">DUF1365 domain-containing protein</fullName>
    </recommendedName>
</protein>
<sequence length="279" mass="31100">MSEASALSHAAIAGPPACRGKPALPQIAMGMVHHTRLRPVVNRFAYRVFFLLLPMRTLARDPGLLPIARNRAAAVSFHDRDHGDGGSDSLGWLLGLLHEQGIRDADGEIWLQTFPRVLGYVFNPVSFWYCHQASGELRAIVAEVNNTFGERHCYLLEPGNRAQTLAWGQELRAAKVFHVSPFCAIEGGYRFRFLRAQHHDGERLVARIEHDDSSGPLVLTSISGCLHPLSTASARSALFANPMMTLGVMARIHWQAFKLWRKRVPFHFKPAPPDNSVTR</sequence>
<evidence type="ECO:0000313" key="1">
    <source>
        <dbReference type="EMBL" id="SBP87218.1"/>
    </source>
</evidence>
<evidence type="ECO:0008006" key="3">
    <source>
        <dbReference type="Google" id="ProtNLM"/>
    </source>
</evidence>
<dbReference type="RefSeq" id="WP_425444221.1">
    <property type="nucleotide sequence ID" value="NZ_LT592170.1"/>
</dbReference>
<dbReference type="Proteomes" id="UP000214566">
    <property type="component" value="Unassembled WGS sequence"/>
</dbReference>
<dbReference type="Pfam" id="PF07103">
    <property type="entry name" value="DUF1365"/>
    <property type="match status" value="1"/>
</dbReference>
<reference evidence="1" key="1">
    <citation type="submission" date="2016-06" db="EMBL/GenBank/DDBJ databases">
        <authorList>
            <person name="Kjaerup R.B."/>
            <person name="Dalgaard T.S."/>
            <person name="Juul-Madsen H.R."/>
        </authorList>
    </citation>
    <scope>NUCLEOTIDE SEQUENCE [LARGE SCALE GENOMIC DNA]</scope>
    <source>
        <strain evidence="1">DSM 16361</strain>
    </source>
</reference>
<keyword evidence="2" id="KW-1185">Reference proteome</keyword>
<dbReference type="EMBL" id="FLMQ01000045">
    <property type="protein sequence ID" value="SBP87218.1"/>
    <property type="molecule type" value="Genomic_DNA"/>
</dbReference>